<evidence type="ECO:0008006" key="3">
    <source>
        <dbReference type="Google" id="ProtNLM"/>
    </source>
</evidence>
<dbReference type="AlphaFoldDB" id="A0A7W6G662"/>
<sequence length="285" mass="32140">MDEAIWLISDGRSGSTWFSRLLASARPCHIEHEPIHPLFTPTLTDEAQLPLPCDPVIENKLVPLFEAIRAGHHRTARFGESDRRADGGLIIRDVFALMVAPRMIELLPWLRPVVILRHPCEVAASKCALSDWVWFSQVEMLARDEVLLAAFPQLPRLIARARSPFQRYVLTWCVAHAFLLSHIAPSRLHVVRYPSPLEAARRNVAQIMGCEAPEAAFHQAYVERSPTDRPPDGRSLLTRLIHPRRAPGETEWQWANAMLHEFALEPWFPVSESTAGLSRAKALAG</sequence>
<dbReference type="Gene3D" id="3.40.50.300">
    <property type="entry name" value="P-loop containing nucleotide triphosphate hydrolases"/>
    <property type="match status" value="1"/>
</dbReference>
<organism evidence="1 2">
    <name type="scientific">Novosphingobium sediminicola</name>
    <dbReference type="NCBI Taxonomy" id="563162"/>
    <lineage>
        <taxon>Bacteria</taxon>
        <taxon>Pseudomonadati</taxon>
        <taxon>Pseudomonadota</taxon>
        <taxon>Alphaproteobacteria</taxon>
        <taxon>Sphingomonadales</taxon>
        <taxon>Sphingomonadaceae</taxon>
        <taxon>Novosphingobium</taxon>
    </lineage>
</organism>
<dbReference type="EMBL" id="JACIDX010000006">
    <property type="protein sequence ID" value="MBB3954971.1"/>
    <property type="molecule type" value="Genomic_DNA"/>
</dbReference>
<evidence type="ECO:0000313" key="2">
    <source>
        <dbReference type="Proteomes" id="UP000548867"/>
    </source>
</evidence>
<evidence type="ECO:0000313" key="1">
    <source>
        <dbReference type="EMBL" id="MBB3954971.1"/>
    </source>
</evidence>
<dbReference type="RefSeq" id="WP_183624881.1">
    <property type="nucleotide sequence ID" value="NZ_JACIDX010000006.1"/>
</dbReference>
<dbReference type="InterPro" id="IPR027417">
    <property type="entry name" value="P-loop_NTPase"/>
</dbReference>
<protein>
    <recommendedName>
        <fullName evidence="3">Sulfotransferase</fullName>
    </recommendedName>
</protein>
<keyword evidence="2" id="KW-1185">Reference proteome</keyword>
<gene>
    <name evidence="1" type="ORF">GGR38_001920</name>
</gene>
<proteinExistence type="predicted"/>
<comment type="caution">
    <text evidence="1">The sequence shown here is derived from an EMBL/GenBank/DDBJ whole genome shotgun (WGS) entry which is preliminary data.</text>
</comment>
<name>A0A7W6G662_9SPHN</name>
<dbReference type="Proteomes" id="UP000548867">
    <property type="component" value="Unassembled WGS sequence"/>
</dbReference>
<accession>A0A7W6G662</accession>
<reference evidence="1 2" key="1">
    <citation type="submission" date="2020-08" db="EMBL/GenBank/DDBJ databases">
        <title>Genomic Encyclopedia of Type Strains, Phase IV (KMG-IV): sequencing the most valuable type-strain genomes for metagenomic binning, comparative biology and taxonomic classification.</title>
        <authorList>
            <person name="Goeker M."/>
        </authorList>
    </citation>
    <scope>NUCLEOTIDE SEQUENCE [LARGE SCALE GENOMIC DNA]</scope>
    <source>
        <strain evidence="1 2">DSM 27057</strain>
    </source>
</reference>
<dbReference type="SUPFAM" id="SSF52540">
    <property type="entry name" value="P-loop containing nucleoside triphosphate hydrolases"/>
    <property type="match status" value="1"/>
</dbReference>